<feature type="region of interest" description="Disordered" evidence="1">
    <location>
        <begin position="1"/>
        <end position="29"/>
    </location>
</feature>
<accession>A0ABP0C7Q2</accession>
<name>A0ABP0C7Q2_9PEZI</name>
<protein>
    <recommendedName>
        <fullName evidence="4">Secreted protein</fullName>
    </recommendedName>
</protein>
<dbReference type="EMBL" id="CAWUHC010000069">
    <property type="protein sequence ID" value="CAK7228034.1"/>
    <property type="molecule type" value="Genomic_DNA"/>
</dbReference>
<feature type="compositionally biased region" description="Low complexity" evidence="1">
    <location>
        <begin position="1"/>
        <end position="15"/>
    </location>
</feature>
<dbReference type="Proteomes" id="UP001642406">
    <property type="component" value="Unassembled WGS sequence"/>
</dbReference>
<comment type="caution">
    <text evidence="2">The sequence shown here is derived from an EMBL/GenBank/DDBJ whole genome shotgun (WGS) entry which is preliminary data.</text>
</comment>
<proteinExistence type="predicted"/>
<evidence type="ECO:0000256" key="1">
    <source>
        <dbReference type="SAM" id="MobiDB-lite"/>
    </source>
</evidence>
<reference evidence="2 3" key="1">
    <citation type="submission" date="2024-01" db="EMBL/GenBank/DDBJ databases">
        <authorList>
            <person name="Allen C."/>
            <person name="Tagirdzhanova G."/>
        </authorList>
    </citation>
    <scope>NUCLEOTIDE SEQUENCE [LARGE SCALE GENOMIC DNA]</scope>
</reference>
<sequence length="67" mass="7013">MPPAATAAAAAALAANNDDRPSATTASSRTFGVHNILNPSEAQQTMAHSPSMDEAQQCKQPSHRIRL</sequence>
<feature type="region of interest" description="Disordered" evidence="1">
    <location>
        <begin position="46"/>
        <end position="67"/>
    </location>
</feature>
<keyword evidence="3" id="KW-1185">Reference proteome</keyword>
<gene>
    <name evidence="2" type="ORF">SBRCBS47491_006767</name>
</gene>
<evidence type="ECO:0000313" key="2">
    <source>
        <dbReference type="EMBL" id="CAK7228034.1"/>
    </source>
</evidence>
<evidence type="ECO:0000313" key="3">
    <source>
        <dbReference type="Proteomes" id="UP001642406"/>
    </source>
</evidence>
<organism evidence="2 3">
    <name type="scientific">Sporothrix bragantina</name>
    <dbReference type="NCBI Taxonomy" id="671064"/>
    <lineage>
        <taxon>Eukaryota</taxon>
        <taxon>Fungi</taxon>
        <taxon>Dikarya</taxon>
        <taxon>Ascomycota</taxon>
        <taxon>Pezizomycotina</taxon>
        <taxon>Sordariomycetes</taxon>
        <taxon>Sordariomycetidae</taxon>
        <taxon>Ophiostomatales</taxon>
        <taxon>Ophiostomataceae</taxon>
        <taxon>Sporothrix</taxon>
    </lineage>
</organism>
<evidence type="ECO:0008006" key="4">
    <source>
        <dbReference type="Google" id="ProtNLM"/>
    </source>
</evidence>